<feature type="compositionally biased region" description="Basic and acidic residues" evidence="1">
    <location>
        <begin position="144"/>
        <end position="157"/>
    </location>
</feature>
<proteinExistence type="predicted"/>
<dbReference type="Proteomes" id="UP000051574">
    <property type="component" value="Unassembled WGS sequence"/>
</dbReference>
<sequence>MSSSQTNKTVTSTVHTSGGIRKSLLTPCRRIGLSRNRKTTNTSFVSPLEANEIKLVNEVVQIKEVQNSEKLCTTPVMQHKKKQLRSVSDKSRDKTLTKNVEQPKISPNMKETKDTETEILKENYSKGNKIQSNLKDNRKKINASRKEQRNVDTKNENSEINSFNSEDSNDSDIVKTSKACHKVAAKNKRKNYILDSDEEDSPFSGFASSGNLNDSVAQDKSTNDQFEIKKRKRIIVNSQDNKSKISAESKNNNKREISDENNLEEIQPRKNTDDILNSNSDNVSGNTPINTKIIESEKVKVKLKSNKGVIRKLSLKKSISSAGSLTEDEAPSSAPEEKDSIIDAFKNMQDAEIIEEIIKLEKTVQNKESHLQKLQQAEIYRNIHKLGDLKLETNAWKIGCQEALHDLLKKLNEHNSIDMLTMLANLKVPQDMFKYDPENDCFL</sequence>
<dbReference type="EMBL" id="LJIG01022857">
    <property type="protein sequence ID" value="KRT78361.1"/>
    <property type="molecule type" value="Genomic_DNA"/>
</dbReference>
<feature type="compositionally biased region" description="Polar residues" evidence="1">
    <location>
        <begin position="125"/>
        <end position="134"/>
    </location>
</feature>
<feature type="compositionally biased region" description="Polar residues" evidence="1">
    <location>
        <begin position="206"/>
        <end position="225"/>
    </location>
</feature>
<feature type="compositionally biased region" description="Polar residues" evidence="1">
    <location>
        <begin position="274"/>
        <end position="287"/>
    </location>
</feature>
<evidence type="ECO:0000256" key="1">
    <source>
        <dbReference type="SAM" id="MobiDB-lite"/>
    </source>
</evidence>
<feature type="compositionally biased region" description="Basic and acidic residues" evidence="1">
    <location>
        <begin position="87"/>
        <end position="96"/>
    </location>
</feature>
<feature type="compositionally biased region" description="Basic and acidic residues" evidence="1">
    <location>
        <begin position="110"/>
        <end position="124"/>
    </location>
</feature>
<accession>A0A0T6ATG9</accession>
<feature type="region of interest" description="Disordered" evidence="1">
    <location>
        <begin position="76"/>
        <end position="173"/>
    </location>
</feature>
<comment type="caution">
    <text evidence="2">The sequence shown here is derived from an EMBL/GenBank/DDBJ whole genome shotgun (WGS) entry which is preliminary data.</text>
</comment>
<dbReference type="AlphaFoldDB" id="A0A0T6ATG9"/>
<keyword evidence="3" id="KW-1185">Reference proteome</keyword>
<organism evidence="2 3">
    <name type="scientific">Oryctes borbonicus</name>
    <dbReference type="NCBI Taxonomy" id="1629725"/>
    <lineage>
        <taxon>Eukaryota</taxon>
        <taxon>Metazoa</taxon>
        <taxon>Ecdysozoa</taxon>
        <taxon>Arthropoda</taxon>
        <taxon>Hexapoda</taxon>
        <taxon>Insecta</taxon>
        <taxon>Pterygota</taxon>
        <taxon>Neoptera</taxon>
        <taxon>Endopterygota</taxon>
        <taxon>Coleoptera</taxon>
        <taxon>Polyphaga</taxon>
        <taxon>Scarabaeiformia</taxon>
        <taxon>Scarabaeidae</taxon>
        <taxon>Dynastinae</taxon>
        <taxon>Oryctes</taxon>
    </lineage>
</organism>
<protein>
    <recommendedName>
        <fullName evidence="4">Swi5-dependent recombination DNA repair protein 1 homolog</fullName>
    </recommendedName>
</protein>
<gene>
    <name evidence="2" type="ORF">AMK59_7131</name>
</gene>
<feature type="region of interest" description="Disordered" evidence="1">
    <location>
        <begin position="239"/>
        <end position="287"/>
    </location>
</feature>
<evidence type="ECO:0000313" key="3">
    <source>
        <dbReference type="Proteomes" id="UP000051574"/>
    </source>
</evidence>
<evidence type="ECO:0000313" key="2">
    <source>
        <dbReference type="EMBL" id="KRT78361.1"/>
    </source>
</evidence>
<evidence type="ECO:0008006" key="4">
    <source>
        <dbReference type="Google" id="ProtNLM"/>
    </source>
</evidence>
<dbReference type="OrthoDB" id="10051617at2759"/>
<name>A0A0T6ATG9_9SCAR</name>
<feature type="compositionally biased region" description="Basic and acidic residues" evidence="1">
    <location>
        <begin position="241"/>
        <end position="258"/>
    </location>
</feature>
<feature type="region of interest" description="Disordered" evidence="1">
    <location>
        <begin position="1"/>
        <end position="25"/>
    </location>
</feature>
<feature type="region of interest" description="Disordered" evidence="1">
    <location>
        <begin position="198"/>
        <end position="225"/>
    </location>
</feature>
<feature type="compositionally biased region" description="Polar residues" evidence="1">
    <location>
        <begin position="1"/>
        <end position="16"/>
    </location>
</feature>
<reference evidence="2 3" key="1">
    <citation type="submission" date="2015-09" db="EMBL/GenBank/DDBJ databases">
        <title>Draft genome of the scarab beetle Oryctes borbonicus.</title>
        <authorList>
            <person name="Meyer J.M."/>
            <person name="Markov G.V."/>
            <person name="Baskaran P."/>
            <person name="Herrmann M."/>
            <person name="Sommer R.J."/>
            <person name="Roedelsperger C."/>
        </authorList>
    </citation>
    <scope>NUCLEOTIDE SEQUENCE [LARGE SCALE GENOMIC DNA]</scope>
    <source>
        <strain evidence="2">OB123</strain>
        <tissue evidence="2">Whole animal</tissue>
    </source>
</reference>